<evidence type="ECO:0000256" key="14">
    <source>
        <dbReference type="SAM" id="MobiDB-lite"/>
    </source>
</evidence>
<comment type="similarity">
    <text evidence="3">Belongs to the peptidase M1 family.</text>
</comment>
<dbReference type="Pfam" id="PF01433">
    <property type="entry name" value="Peptidase_M1"/>
    <property type="match status" value="2"/>
</dbReference>
<dbReference type="Pfam" id="PF17900">
    <property type="entry name" value="Peptidase_M1_N"/>
    <property type="match status" value="1"/>
</dbReference>
<dbReference type="GO" id="GO:0005615">
    <property type="term" value="C:extracellular space"/>
    <property type="evidence" value="ECO:0007669"/>
    <property type="project" value="TreeGrafter"/>
</dbReference>
<evidence type="ECO:0000256" key="7">
    <source>
        <dbReference type="ARBA" id="ARBA00022670"/>
    </source>
</evidence>
<dbReference type="GO" id="GO:0016285">
    <property type="term" value="F:alanyl aminopeptidase activity"/>
    <property type="evidence" value="ECO:0007669"/>
    <property type="project" value="UniProtKB-EC"/>
</dbReference>
<feature type="domain" description="Aminopeptidase N-like N-terminal" evidence="17">
    <location>
        <begin position="109"/>
        <end position="279"/>
    </location>
</feature>
<dbReference type="InterPro" id="IPR045357">
    <property type="entry name" value="Aminopeptidase_N-like_N"/>
</dbReference>
<evidence type="ECO:0000256" key="13">
    <source>
        <dbReference type="ARBA" id="ARBA00031533"/>
    </source>
</evidence>
<dbReference type="InterPro" id="IPR050344">
    <property type="entry name" value="Peptidase_M1_aminopeptidases"/>
</dbReference>
<evidence type="ECO:0000256" key="10">
    <source>
        <dbReference type="ARBA" id="ARBA00022833"/>
    </source>
</evidence>
<evidence type="ECO:0000313" key="19">
    <source>
        <dbReference type="Proteomes" id="UP000294558"/>
    </source>
</evidence>
<evidence type="ECO:0000256" key="9">
    <source>
        <dbReference type="ARBA" id="ARBA00022801"/>
    </source>
</evidence>
<keyword evidence="6" id="KW-0031">Aminopeptidase</keyword>
<evidence type="ECO:0000259" key="17">
    <source>
        <dbReference type="Pfam" id="PF17900"/>
    </source>
</evidence>
<name>A0A4V3EJ76_9ACTN</name>
<evidence type="ECO:0000259" key="16">
    <source>
        <dbReference type="Pfam" id="PF01433"/>
    </source>
</evidence>
<feature type="chain" id="PRO_5020415715" description="Aminopeptidase N" evidence="15">
    <location>
        <begin position="30"/>
        <end position="531"/>
    </location>
</feature>
<dbReference type="PANTHER" id="PTHR11533:SF174">
    <property type="entry name" value="PUROMYCIN-SENSITIVE AMINOPEPTIDASE-RELATED"/>
    <property type="match status" value="1"/>
</dbReference>
<dbReference type="InterPro" id="IPR001930">
    <property type="entry name" value="Peptidase_M1"/>
</dbReference>
<comment type="catalytic activity">
    <reaction evidence="1">
        <text>Release of an N-terminal amino acid, Xaa-|-Yaa- from a peptide, amide or arylamide. Xaa is preferably Ala, but may be most amino acids including Pro (slow action). When a terminal hydrophobic residue is followed by a prolyl residue, the two may be released as an intact Xaa-Pro dipeptide.</text>
        <dbReference type="EC" id="3.4.11.2"/>
    </reaction>
</comment>
<keyword evidence="9" id="KW-0378">Hydrolase</keyword>
<dbReference type="EMBL" id="SOAU01000001">
    <property type="protein sequence ID" value="TDT16278.1"/>
    <property type="molecule type" value="Genomic_DNA"/>
</dbReference>
<dbReference type="GO" id="GO:0006508">
    <property type="term" value="P:proteolysis"/>
    <property type="evidence" value="ECO:0007669"/>
    <property type="project" value="UniProtKB-KW"/>
</dbReference>
<dbReference type="GO" id="GO:0008270">
    <property type="term" value="F:zinc ion binding"/>
    <property type="evidence" value="ECO:0007669"/>
    <property type="project" value="InterPro"/>
</dbReference>
<dbReference type="PANTHER" id="PTHR11533">
    <property type="entry name" value="PROTEASE M1 ZINC METALLOPROTEASE"/>
    <property type="match status" value="1"/>
</dbReference>
<evidence type="ECO:0000256" key="15">
    <source>
        <dbReference type="SAM" id="SignalP"/>
    </source>
</evidence>
<dbReference type="PRINTS" id="PR00756">
    <property type="entry name" value="ALADIPTASE"/>
</dbReference>
<dbReference type="InterPro" id="IPR027268">
    <property type="entry name" value="Peptidase_M4/M1_CTD_sf"/>
</dbReference>
<evidence type="ECO:0000256" key="3">
    <source>
        <dbReference type="ARBA" id="ARBA00010136"/>
    </source>
</evidence>
<dbReference type="GO" id="GO:0016020">
    <property type="term" value="C:membrane"/>
    <property type="evidence" value="ECO:0007669"/>
    <property type="project" value="TreeGrafter"/>
</dbReference>
<feature type="domain" description="Peptidase M1 membrane alanine aminopeptidase" evidence="16">
    <location>
        <begin position="321"/>
        <end position="420"/>
    </location>
</feature>
<proteinExistence type="inferred from homology"/>
<organism evidence="18 19">
    <name type="scientific">Ilumatobacter fluminis</name>
    <dbReference type="NCBI Taxonomy" id="467091"/>
    <lineage>
        <taxon>Bacteria</taxon>
        <taxon>Bacillati</taxon>
        <taxon>Actinomycetota</taxon>
        <taxon>Acidimicrobiia</taxon>
        <taxon>Acidimicrobiales</taxon>
        <taxon>Ilumatobacteraceae</taxon>
        <taxon>Ilumatobacter</taxon>
    </lineage>
</organism>
<evidence type="ECO:0000256" key="5">
    <source>
        <dbReference type="ARBA" id="ARBA00015611"/>
    </source>
</evidence>
<dbReference type="Gene3D" id="2.60.40.1730">
    <property type="entry name" value="tricorn interacting facor f3 domain"/>
    <property type="match status" value="1"/>
</dbReference>
<dbReference type="Proteomes" id="UP000294558">
    <property type="component" value="Unassembled WGS sequence"/>
</dbReference>
<comment type="caution">
    <text evidence="18">The sequence shown here is derived from an EMBL/GenBank/DDBJ whole genome shotgun (WGS) entry which is preliminary data.</text>
</comment>
<feature type="domain" description="Peptidase M1 membrane alanine aminopeptidase" evidence="16">
    <location>
        <begin position="443"/>
        <end position="513"/>
    </location>
</feature>
<dbReference type="GO" id="GO:0070006">
    <property type="term" value="F:metalloaminopeptidase activity"/>
    <property type="evidence" value="ECO:0007669"/>
    <property type="project" value="TreeGrafter"/>
</dbReference>
<keyword evidence="7" id="KW-0645">Protease</keyword>
<evidence type="ECO:0000256" key="12">
    <source>
        <dbReference type="ARBA" id="ARBA00029811"/>
    </source>
</evidence>
<dbReference type="PROSITE" id="PS51257">
    <property type="entry name" value="PROKAR_LIPOPROTEIN"/>
    <property type="match status" value="1"/>
</dbReference>
<dbReference type="GO" id="GO:0005737">
    <property type="term" value="C:cytoplasm"/>
    <property type="evidence" value="ECO:0007669"/>
    <property type="project" value="TreeGrafter"/>
</dbReference>
<reference evidence="18 19" key="1">
    <citation type="submission" date="2019-03" db="EMBL/GenBank/DDBJ databases">
        <title>Sequencing the genomes of 1000 actinobacteria strains.</title>
        <authorList>
            <person name="Klenk H.-P."/>
        </authorList>
    </citation>
    <scope>NUCLEOTIDE SEQUENCE [LARGE SCALE GENOMIC DNA]</scope>
    <source>
        <strain evidence="18 19">DSM 18936</strain>
    </source>
</reference>
<evidence type="ECO:0000256" key="6">
    <source>
        <dbReference type="ARBA" id="ARBA00022438"/>
    </source>
</evidence>
<dbReference type="SUPFAM" id="SSF55486">
    <property type="entry name" value="Metalloproteases ('zincins'), catalytic domain"/>
    <property type="match status" value="1"/>
</dbReference>
<evidence type="ECO:0000256" key="2">
    <source>
        <dbReference type="ARBA" id="ARBA00001947"/>
    </source>
</evidence>
<protein>
    <recommendedName>
        <fullName evidence="5">Aminopeptidase N</fullName>
        <ecNumber evidence="4">3.4.11.2</ecNumber>
    </recommendedName>
    <alternativeName>
        <fullName evidence="12">Alanine aminopeptidase</fullName>
    </alternativeName>
    <alternativeName>
        <fullName evidence="13">Lysyl aminopeptidase</fullName>
    </alternativeName>
</protein>
<sequence length="531" mass="56973">MQRDSFGTVRGSGRTLSVVVLTAISASCAADGPENAVVATVPAPVETTVPASATPTTSMAAPSTTTTTTATTTATTMATTPTTVPAVERSTSVGDRRYPTLGATGLDIEHYDVELEIDPARRSIDGVVEISGRTEAPTDLLAFDLDGPDVDSAEVDGASIDVLVEDRELLLPLDRVLAPGDEFTAVIEFGTSVDPGPSFGPDAGIFVSADGLWSVNEPDGVSTWMPANDHPTDKATWSFRLTVPAGDEAVANGALVDIVADDDTTTWVWEQDEPMASYLTLLLVGDYDFVDDGEITVAGDTVELRHVVLSDDVDALDRYLGVTRDQMRFFAELFGPYPFDRYGLALADSQSGLAMETQGLSLFSVDDLDGTLGPLQQLLLSHELAHQWFGNAVSPSTWDDIWLNEGFATYAQMLWFDEIGLSTLDREAELALLSLPPDGWPLSQPTDLFGSVSYNGGAVALHALRQVIGDDAFFLTLRTWVAEHLDGSASTDDFQRVAEQVWGGDLDDFFAVWVHDPDGPPDRYPLPAEDQ</sequence>
<dbReference type="InterPro" id="IPR014782">
    <property type="entry name" value="Peptidase_M1_dom"/>
</dbReference>
<dbReference type="OrthoDB" id="100605at2"/>
<keyword evidence="10" id="KW-0862">Zinc</keyword>
<dbReference type="EC" id="3.4.11.2" evidence="4"/>
<feature type="region of interest" description="Disordered" evidence="14">
    <location>
        <begin position="49"/>
        <end position="69"/>
    </location>
</feature>
<evidence type="ECO:0000256" key="11">
    <source>
        <dbReference type="ARBA" id="ARBA00023049"/>
    </source>
</evidence>
<gene>
    <name evidence="18" type="ORF">BDK89_1862</name>
</gene>
<keyword evidence="19" id="KW-1185">Reference proteome</keyword>
<dbReference type="CDD" id="cd09603">
    <property type="entry name" value="M1_APN_like"/>
    <property type="match status" value="1"/>
</dbReference>
<dbReference type="SUPFAM" id="SSF63737">
    <property type="entry name" value="Leukotriene A4 hydrolase N-terminal domain"/>
    <property type="match status" value="1"/>
</dbReference>
<dbReference type="InterPro" id="IPR042097">
    <property type="entry name" value="Aminopeptidase_N-like_N_sf"/>
</dbReference>
<dbReference type="GO" id="GO:0043171">
    <property type="term" value="P:peptide catabolic process"/>
    <property type="evidence" value="ECO:0007669"/>
    <property type="project" value="TreeGrafter"/>
</dbReference>
<evidence type="ECO:0000256" key="1">
    <source>
        <dbReference type="ARBA" id="ARBA00000098"/>
    </source>
</evidence>
<dbReference type="GO" id="GO:0042277">
    <property type="term" value="F:peptide binding"/>
    <property type="evidence" value="ECO:0007669"/>
    <property type="project" value="TreeGrafter"/>
</dbReference>
<accession>A0A4V3EJ76</accession>
<keyword evidence="11" id="KW-0482">Metalloprotease</keyword>
<keyword evidence="8" id="KW-0479">Metal-binding</keyword>
<evidence type="ECO:0000256" key="8">
    <source>
        <dbReference type="ARBA" id="ARBA00022723"/>
    </source>
</evidence>
<keyword evidence="15" id="KW-0732">Signal</keyword>
<comment type="cofactor">
    <cofactor evidence="2">
        <name>Zn(2+)</name>
        <dbReference type="ChEBI" id="CHEBI:29105"/>
    </cofactor>
</comment>
<dbReference type="AlphaFoldDB" id="A0A4V3EJ76"/>
<dbReference type="Gene3D" id="1.10.390.10">
    <property type="entry name" value="Neutral Protease Domain 2"/>
    <property type="match status" value="1"/>
</dbReference>
<feature type="signal peptide" evidence="15">
    <location>
        <begin position="1"/>
        <end position="29"/>
    </location>
</feature>
<evidence type="ECO:0000313" key="18">
    <source>
        <dbReference type="EMBL" id="TDT16278.1"/>
    </source>
</evidence>
<evidence type="ECO:0000256" key="4">
    <source>
        <dbReference type="ARBA" id="ARBA00012564"/>
    </source>
</evidence>